<reference evidence="1" key="1">
    <citation type="submission" date="2018-01" db="EMBL/GenBank/DDBJ databases">
        <title>An insight into the sialome of Amazonian anophelines.</title>
        <authorList>
            <person name="Ribeiro J.M."/>
            <person name="Scarpassa V."/>
            <person name="Calvo E."/>
        </authorList>
    </citation>
    <scope>NUCLEOTIDE SEQUENCE</scope>
    <source>
        <tissue evidence="1">Salivary glands</tissue>
    </source>
</reference>
<protein>
    <submittedName>
        <fullName evidence="1">Putative secreted protein</fullName>
    </submittedName>
</protein>
<organism evidence="1">
    <name type="scientific">Anopheles marajoara</name>
    <dbReference type="NCBI Taxonomy" id="58244"/>
    <lineage>
        <taxon>Eukaryota</taxon>
        <taxon>Metazoa</taxon>
        <taxon>Ecdysozoa</taxon>
        <taxon>Arthropoda</taxon>
        <taxon>Hexapoda</taxon>
        <taxon>Insecta</taxon>
        <taxon>Pterygota</taxon>
        <taxon>Neoptera</taxon>
        <taxon>Endopterygota</taxon>
        <taxon>Diptera</taxon>
        <taxon>Nematocera</taxon>
        <taxon>Culicoidea</taxon>
        <taxon>Culicidae</taxon>
        <taxon>Anophelinae</taxon>
        <taxon>Anopheles</taxon>
    </lineage>
</organism>
<proteinExistence type="predicted"/>
<name>A0A2M4CB51_9DIPT</name>
<sequence length="82" mass="9531">MLLLLLLLPRPLQSVAPRVHRDSSDNCCYHRHANSPVPCFRLHANSLDRHDGSLGPCLIHWHQHLTQTLRTSRKPPYHRRSV</sequence>
<evidence type="ECO:0000313" key="1">
    <source>
        <dbReference type="EMBL" id="MBW62560.1"/>
    </source>
</evidence>
<dbReference type="EMBL" id="GGFJ01013419">
    <property type="protein sequence ID" value="MBW62560.1"/>
    <property type="molecule type" value="Transcribed_RNA"/>
</dbReference>
<dbReference type="AlphaFoldDB" id="A0A2M4CB51"/>
<accession>A0A2M4CB51</accession>